<sequence>MDDLISPYERELGHLRASLAEFATQYPQAAAILSLAGQHSEDPQIERLIESAALLNARTIARLEDDVPEFTKPLLEVAYPEYLRAFPSCTIACFESGEKLEKLTTSQVIKRRAELTTQTEKYPFETVYEVALAPLQISDAGYRLPTTAPSNISLPKETTGILSITFDALIAGADLRRIAPDTIRVFVDGEPPTVAAAIDALLQRALCAFVEVDGNGRWTALPRVPVSLAGFDDNDAIIERADRGHSPFRLLLEYFAFPRKFDFVDIDLAALLRGAGSHSRVSLHVPVRGMHPDSFAARALAKLGPASFRLRCTPAVNLFRCPAEPIALEDIVMPTWPLVPQTPTQAQASVWIVDAVRVSVHDGSGTALVPVPAFESLAHHGHTGQPGAREPFFWVMEHDKRFAELVAGQDTLLSFVGLDSRLIKPEGIEKIDVDLRCTNRNLPAAIERGHPEGDLECTKDVSAGHIVMLRQPTSSLPRQEKPGRYWNLVSLLSPGTFTLNQAGLPALKAMLSGHVIQNSQSSTMHIDAIVGLASETAVEWMVEKPQSRLERGLRVRLSVDEVALAGYSLSTFARVLESVFVRYAPAHSFVQLVLVSARNGSELARGALLHGTSALI</sequence>
<dbReference type="Proteomes" id="UP000494119">
    <property type="component" value="Unassembled WGS sequence"/>
</dbReference>
<dbReference type="PANTHER" id="PTHR35370:SF1">
    <property type="entry name" value="TYPE VI SECRETION SYSTEM COMPONENT TSSF1"/>
    <property type="match status" value="1"/>
</dbReference>
<evidence type="ECO:0000313" key="2">
    <source>
        <dbReference type="Proteomes" id="UP000494119"/>
    </source>
</evidence>
<evidence type="ECO:0008006" key="3">
    <source>
        <dbReference type="Google" id="ProtNLM"/>
    </source>
</evidence>
<dbReference type="Pfam" id="PF05947">
    <property type="entry name" value="T6SS_TssF"/>
    <property type="match status" value="1"/>
</dbReference>
<dbReference type="NCBIfam" id="TIGR03359">
    <property type="entry name" value="VI_chp_6"/>
    <property type="match status" value="1"/>
</dbReference>
<keyword evidence="2" id="KW-1185">Reference proteome</keyword>
<gene>
    <name evidence="1" type="ORF">LMG28688_00461</name>
</gene>
<reference evidence="1 2" key="1">
    <citation type="submission" date="2020-04" db="EMBL/GenBank/DDBJ databases">
        <authorList>
            <person name="De Canck E."/>
        </authorList>
    </citation>
    <scope>NUCLEOTIDE SEQUENCE [LARGE SCALE GENOMIC DNA]</scope>
    <source>
        <strain evidence="1 2">LMG 28688</strain>
    </source>
</reference>
<dbReference type="PANTHER" id="PTHR35370">
    <property type="entry name" value="CYTOPLASMIC PROTEIN-RELATED-RELATED"/>
    <property type="match status" value="1"/>
</dbReference>
<dbReference type="AlphaFoldDB" id="A0A6J5FD84"/>
<dbReference type="RefSeq" id="WP_129564379.1">
    <property type="nucleotide sequence ID" value="NZ_CADIKL010000002.1"/>
</dbReference>
<protein>
    <recommendedName>
        <fullName evidence="3">Type VI secretion system protein ImpG</fullName>
    </recommendedName>
</protein>
<organism evidence="1 2">
    <name type="scientific">Paraburkholderia caffeinitolerans</name>
    <dbReference type="NCBI Taxonomy" id="1723730"/>
    <lineage>
        <taxon>Bacteria</taxon>
        <taxon>Pseudomonadati</taxon>
        <taxon>Pseudomonadota</taxon>
        <taxon>Betaproteobacteria</taxon>
        <taxon>Burkholderiales</taxon>
        <taxon>Burkholderiaceae</taxon>
        <taxon>Paraburkholderia</taxon>
    </lineage>
</organism>
<accession>A0A6J5FD84</accession>
<name>A0A6J5FD84_9BURK</name>
<evidence type="ECO:0000313" key="1">
    <source>
        <dbReference type="EMBL" id="CAB3777887.1"/>
    </source>
</evidence>
<proteinExistence type="predicted"/>
<dbReference type="EMBL" id="CADIKL010000002">
    <property type="protein sequence ID" value="CAB3777887.1"/>
    <property type="molecule type" value="Genomic_DNA"/>
</dbReference>
<dbReference type="InterPro" id="IPR010272">
    <property type="entry name" value="T6SS_TssF"/>
</dbReference>
<dbReference type="PIRSF" id="PIRSF028304">
    <property type="entry name" value="UCP028304"/>
    <property type="match status" value="1"/>
</dbReference>